<feature type="compositionally biased region" description="Low complexity" evidence="1">
    <location>
        <begin position="179"/>
        <end position="199"/>
    </location>
</feature>
<evidence type="ECO:0008006" key="6">
    <source>
        <dbReference type="Google" id="ProtNLM"/>
    </source>
</evidence>
<comment type="caution">
    <text evidence="4">The sequence shown here is derived from an EMBL/GenBank/DDBJ whole genome shotgun (WGS) entry which is preliminary data.</text>
</comment>
<feature type="transmembrane region" description="Helical" evidence="2">
    <location>
        <begin position="426"/>
        <end position="448"/>
    </location>
</feature>
<sequence>MQGFSAATGVVILSTALLFGGASGAIAAADTGTGDSSSHSSPTRDASSEKPASDSAASREPGSPLSGEDDSTESSAAEADTDDAIPAESDATEDNDEAAAAIDDAAVDSEQIGDQSIVDVVSTVDESEAVDSAPLNVVPEPVVPEPAASSPVASSPVASDSPDAAIVAATSTRVRATASKSAAPSVATTATTATTTVPSNGLTGGDKPAGDLDTTAVTRPPSLEDVLASMTTSMASVGDSLTTVVVTLGNTVTTVVISLGNAAAAIPPTIWALPTSKTPISDLVALVNTILASAAESAAAVMQSASAVLKLPVDIASALLGMRPVDGTTTTTPVLFGDSTDHRVDMPVLDGNSPAIDPGVAAPLLTMAPEQVIDVVDIRSGLAAFAPAGLAALAAPLKAVPASVPARAGEYQSLFDRAFGALLVPLSLWALATGALPGLLGLLVVVIVGTRVGYRQAKAGFALRVEGIARFAGSGPVGVVRSGSVVALHQRFGGHQAPHWRLSDQVA</sequence>
<protein>
    <recommendedName>
        <fullName evidence="6">RDD domain-containing protein</fullName>
    </recommendedName>
</protein>
<gene>
    <name evidence="4" type="ORF">NGTWS1702_28030</name>
</gene>
<proteinExistence type="predicted"/>
<feature type="compositionally biased region" description="Low complexity" evidence="1">
    <location>
        <begin position="26"/>
        <end position="45"/>
    </location>
</feature>
<feature type="chain" id="PRO_5047088871" description="RDD domain-containing protein" evidence="3">
    <location>
        <begin position="28"/>
        <end position="507"/>
    </location>
</feature>
<accession>A0ABQ4VGA7</accession>
<dbReference type="Proteomes" id="UP001060504">
    <property type="component" value="Unassembled WGS sequence"/>
</dbReference>
<feature type="compositionally biased region" description="Low complexity" evidence="1">
    <location>
        <begin position="98"/>
        <end position="110"/>
    </location>
</feature>
<feature type="region of interest" description="Disordered" evidence="1">
    <location>
        <begin position="179"/>
        <end position="217"/>
    </location>
</feature>
<evidence type="ECO:0000313" key="4">
    <source>
        <dbReference type="EMBL" id="GJF19389.1"/>
    </source>
</evidence>
<reference evidence="4 5" key="1">
    <citation type="submission" date="2021-08" db="EMBL/GenBank/DDBJ databases">
        <title>Draft genome sequence of Mycolicibacterium sp. NGTWS1702 strain.</title>
        <authorList>
            <person name="Matsumoto M."/>
            <person name="Tang B.C.C."/>
            <person name="Machida Y."/>
            <person name="Matoyama H."/>
            <person name="Kishihara T."/>
            <person name="Sato S."/>
            <person name="Kondo I."/>
            <person name="Sano M."/>
            <person name="Kato G."/>
        </authorList>
    </citation>
    <scope>NUCLEOTIDE SEQUENCE [LARGE SCALE GENOMIC DNA]</scope>
    <source>
        <strain evidence="4 5">NGTWSNA01</strain>
    </source>
</reference>
<evidence type="ECO:0000256" key="3">
    <source>
        <dbReference type="SAM" id="SignalP"/>
    </source>
</evidence>
<evidence type="ECO:0000313" key="5">
    <source>
        <dbReference type="Proteomes" id="UP001060504"/>
    </source>
</evidence>
<feature type="region of interest" description="Disordered" evidence="1">
    <location>
        <begin position="26"/>
        <end position="114"/>
    </location>
</feature>
<keyword evidence="3" id="KW-0732">Signal</keyword>
<feature type="signal peptide" evidence="3">
    <location>
        <begin position="1"/>
        <end position="27"/>
    </location>
</feature>
<keyword evidence="2" id="KW-0812">Transmembrane</keyword>
<feature type="compositionally biased region" description="Acidic residues" evidence="1">
    <location>
        <begin position="79"/>
        <end position="97"/>
    </location>
</feature>
<evidence type="ECO:0000256" key="1">
    <source>
        <dbReference type="SAM" id="MobiDB-lite"/>
    </source>
</evidence>
<evidence type="ECO:0000256" key="2">
    <source>
        <dbReference type="SAM" id="Phobius"/>
    </source>
</evidence>
<dbReference type="EMBL" id="BPRH01002930">
    <property type="protein sequence ID" value="GJF19389.1"/>
    <property type="molecule type" value="Genomic_DNA"/>
</dbReference>
<keyword evidence="5" id="KW-1185">Reference proteome</keyword>
<name>A0ABQ4VGA7_9MYCO</name>
<keyword evidence="2" id="KW-1133">Transmembrane helix</keyword>
<organism evidence="4 5">
    <name type="scientific">Mycolicibacterium cyprinidarum</name>
    <dbReference type="NCBI Taxonomy" id="2860311"/>
    <lineage>
        <taxon>Bacteria</taxon>
        <taxon>Bacillati</taxon>
        <taxon>Actinomycetota</taxon>
        <taxon>Actinomycetes</taxon>
        <taxon>Mycobacteriales</taxon>
        <taxon>Mycobacteriaceae</taxon>
        <taxon>Mycolicibacterium</taxon>
    </lineage>
</organism>
<keyword evidence="2" id="KW-0472">Membrane</keyword>